<gene>
    <name evidence="3" type="ORF">F4Y42_12405</name>
</gene>
<dbReference type="InterPro" id="IPR029063">
    <property type="entry name" value="SAM-dependent_MTases_sf"/>
</dbReference>
<dbReference type="Gene3D" id="3.40.50.150">
    <property type="entry name" value="Vaccinia Virus protein VP39"/>
    <property type="match status" value="1"/>
</dbReference>
<dbReference type="PANTHER" id="PTHR43317">
    <property type="entry name" value="THERMOSPERMINE SYNTHASE ACAULIS5"/>
    <property type="match status" value="1"/>
</dbReference>
<evidence type="ECO:0000256" key="1">
    <source>
        <dbReference type="ARBA" id="ARBA00023115"/>
    </source>
</evidence>
<protein>
    <recommendedName>
        <fullName evidence="4">Spermidine synthase</fullName>
    </recommendedName>
</protein>
<dbReference type="EMBL" id="VXRG01000104">
    <property type="protein sequence ID" value="MXY94236.1"/>
    <property type="molecule type" value="Genomic_DNA"/>
</dbReference>
<sequence length="308" mass="34716">MDEPDPEHTKPDISWQRANEARLRREAQQWAESQETTLFTEEWGRYYVAVTREGRRLVLWMLDAEVANTDWIQSAMDLREPLRLQSSYTQAMILSLLWQPAPNSVFLSGLGGGCLATTLHHHLTRSRFTCVEIAVPVVTAATRYFGFLPDERLSVKIADVRDFLDEDTAEYDLMLLDVFCDHGVSPEHATTPDFLTLCCSRLRDGGLLAMNLGNRDPAFAEVVSSLCDLFPTVYACRGRGSTTVFFGTGKRPLSPRQLQEASVELEQRHDFLFQLSPWVARLEQLQPPPSVHDVDRTASPNADLEGGC</sequence>
<dbReference type="GO" id="GO:0006596">
    <property type="term" value="P:polyamine biosynthetic process"/>
    <property type="evidence" value="ECO:0007669"/>
    <property type="project" value="UniProtKB-KW"/>
</dbReference>
<evidence type="ECO:0000313" key="3">
    <source>
        <dbReference type="EMBL" id="MXY94236.1"/>
    </source>
</evidence>
<dbReference type="NCBIfam" id="NF037959">
    <property type="entry name" value="MFS_SpdSyn"/>
    <property type="match status" value="1"/>
</dbReference>
<evidence type="ECO:0008006" key="4">
    <source>
        <dbReference type="Google" id="ProtNLM"/>
    </source>
</evidence>
<dbReference type="AlphaFoldDB" id="A0A6B0YT08"/>
<accession>A0A6B0YT08</accession>
<name>A0A6B0YT08_9CHLR</name>
<dbReference type="PANTHER" id="PTHR43317:SF1">
    <property type="entry name" value="THERMOSPERMINE SYNTHASE ACAULIS5"/>
    <property type="match status" value="1"/>
</dbReference>
<proteinExistence type="predicted"/>
<reference evidence="3" key="1">
    <citation type="submission" date="2019-09" db="EMBL/GenBank/DDBJ databases">
        <title>Characterisation of the sponge microbiome using genome-centric metagenomics.</title>
        <authorList>
            <person name="Engelberts J.P."/>
            <person name="Robbins S.J."/>
            <person name="De Goeij J.M."/>
            <person name="Aranda M."/>
            <person name="Bell S.C."/>
            <person name="Webster N.S."/>
        </authorList>
    </citation>
    <scope>NUCLEOTIDE SEQUENCE</scope>
    <source>
        <strain evidence="3">SB0664_bin_27</strain>
    </source>
</reference>
<keyword evidence="1" id="KW-0620">Polyamine biosynthesis</keyword>
<dbReference type="SUPFAM" id="SSF53335">
    <property type="entry name" value="S-adenosyl-L-methionine-dependent methyltransferases"/>
    <property type="match status" value="1"/>
</dbReference>
<feature type="region of interest" description="Disordered" evidence="2">
    <location>
        <begin position="288"/>
        <end position="308"/>
    </location>
</feature>
<comment type="caution">
    <text evidence="3">The sequence shown here is derived from an EMBL/GenBank/DDBJ whole genome shotgun (WGS) entry which is preliminary data.</text>
</comment>
<evidence type="ECO:0000256" key="2">
    <source>
        <dbReference type="SAM" id="MobiDB-lite"/>
    </source>
</evidence>
<organism evidence="3">
    <name type="scientific">Caldilineaceae bacterium SB0664_bin_27</name>
    <dbReference type="NCBI Taxonomy" id="2605260"/>
    <lineage>
        <taxon>Bacteria</taxon>
        <taxon>Bacillati</taxon>
        <taxon>Chloroflexota</taxon>
        <taxon>Caldilineae</taxon>
        <taxon>Caldilineales</taxon>
        <taxon>Caldilineaceae</taxon>
    </lineage>
</organism>